<dbReference type="EMBL" id="KV425608">
    <property type="protein sequence ID" value="KZT21298.1"/>
    <property type="molecule type" value="Genomic_DNA"/>
</dbReference>
<organism evidence="1 2">
    <name type="scientific">Neolentinus lepideus HHB14362 ss-1</name>
    <dbReference type="NCBI Taxonomy" id="1314782"/>
    <lineage>
        <taxon>Eukaryota</taxon>
        <taxon>Fungi</taxon>
        <taxon>Dikarya</taxon>
        <taxon>Basidiomycota</taxon>
        <taxon>Agaricomycotina</taxon>
        <taxon>Agaricomycetes</taxon>
        <taxon>Gloeophyllales</taxon>
        <taxon>Gloeophyllaceae</taxon>
        <taxon>Neolentinus</taxon>
    </lineage>
</organism>
<dbReference type="InParanoid" id="A0A165PNS7"/>
<proteinExistence type="predicted"/>
<dbReference type="AlphaFoldDB" id="A0A165PNS7"/>
<dbReference type="Proteomes" id="UP000076761">
    <property type="component" value="Unassembled WGS sequence"/>
</dbReference>
<gene>
    <name evidence="1" type="ORF">NEOLEDRAFT_762404</name>
</gene>
<sequence>MLSCYKMSSHTRTRPGDSTWMTCTERRREHIGTIQIVFRIRNKWCARRLVLLLNIVLPFLSASINDRAFVSGENSNRITPRIMSLWHCHTATL</sequence>
<accession>A0A165PNS7</accession>
<evidence type="ECO:0000313" key="1">
    <source>
        <dbReference type="EMBL" id="KZT21298.1"/>
    </source>
</evidence>
<reference evidence="1 2" key="1">
    <citation type="journal article" date="2016" name="Mol. Biol. Evol.">
        <title>Comparative Genomics of Early-Diverging Mushroom-Forming Fungi Provides Insights into the Origins of Lignocellulose Decay Capabilities.</title>
        <authorList>
            <person name="Nagy L.G."/>
            <person name="Riley R."/>
            <person name="Tritt A."/>
            <person name="Adam C."/>
            <person name="Daum C."/>
            <person name="Floudas D."/>
            <person name="Sun H."/>
            <person name="Yadav J.S."/>
            <person name="Pangilinan J."/>
            <person name="Larsson K.H."/>
            <person name="Matsuura K."/>
            <person name="Barry K."/>
            <person name="Labutti K."/>
            <person name="Kuo R."/>
            <person name="Ohm R.A."/>
            <person name="Bhattacharya S.S."/>
            <person name="Shirouzu T."/>
            <person name="Yoshinaga Y."/>
            <person name="Martin F.M."/>
            <person name="Grigoriev I.V."/>
            <person name="Hibbett D.S."/>
        </authorList>
    </citation>
    <scope>NUCLEOTIDE SEQUENCE [LARGE SCALE GENOMIC DNA]</scope>
    <source>
        <strain evidence="1 2">HHB14362 ss-1</strain>
    </source>
</reference>
<evidence type="ECO:0000313" key="2">
    <source>
        <dbReference type="Proteomes" id="UP000076761"/>
    </source>
</evidence>
<name>A0A165PNS7_9AGAM</name>
<keyword evidence="2" id="KW-1185">Reference proteome</keyword>
<protein>
    <submittedName>
        <fullName evidence="1">Uncharacterized protein</fullName>
    </submittedName>
</protein>